<dbReference type="RefSeq" id="WP_281482600.1">
    <property type="nucleotide sequence ID" value="NZ_CP124543.1"/>
</dbReference>
<dbReference type="Pfam" id="PF21053">
    <property type="entry name" value="BFA1_C"/>
    <property type="match status" value="1"/>
</dbReference>
<dbReference type="InterPro" id="IPR048378">
    <property type="entry name" value="BFA1-like_C"/>
</dbReference>
<dbReference type="AlphaFoldDB" id="A0AAJ6NRR1"/>
<dbReference type="SUPFAM" id="SSF50814">
    <property type="entry name" value="Lipocalins"/>
    <property type="match status" value="2"/>
</dbReference>
<evidence type="ECO:0000259" key="2">
    <source>
        <dbReference type="Pfam" id="PF21053"/>
    </source>
</evidence>
<dbReference type="EMBL" id="CP124543">
    <property type="protein sequence ID" value="WGV25299.1"/>
    <property type="molecule type" value="Genomic_DNA"/>
</dbReference>
<reference evidence="3 4" key="1">
    <citation type="journal article" date="2023" name="Limnol Oceanogr Lett">
        <title>Environmental adaptations by the intertidal Antarctic cyanobacterium Halotia branconii CENA392 as revealed using long-read genome sequencing.</title>
        <authorList>
            <person name="Dextro R.B."/>
            <person name="Delbaje E."/>
            <person name="Freitas P.N.N."/>
            <person name="Geraldes V."/>
            <person name="Pinto E."/>
            <person name="Long P.F."/>
            <person name="Fiore M.F."/>
        </authorList>
    </citation>
    <scope>NUCLEOTIDE SEQUENCE [LARGE SCALE GENOMIC DNA]</scope>
    <source>
        <strain evidence="3 4">CENA392</strain>
    </source>
</reference>
<accession>A0AAJ6NRR1</accession>
<feature type="domain" description="DUF3598" evidence="1">
    <location>
        <begin position="5"/>
        <end position="136"/>
    </location>
</feature>
<dbReference type="Pfam" id="PF12204">
    <property type="entry name" value="DUF3598_N"/>
    <property type="match status" value="1"/>
</dbReference>
<evidence type="ECO:0000313" key="3">
    <source>
        <dbReference type="EMBL" id="WGV25299.1"/>
    </source>
</evidence>
<organism evidence="3 4">
    <name type="scientific">Halotia branconii CENA392</name>
    <dbReference type="NCBI Taxonomy" id="1539056"/>
    <lineage>
        <taxon>Bacteria</taxon>
        <taxon>Bacillati</taxon>
        <taxon>Cyanobacteriota</taxon>
        <taxon>Cyanophyceae</taxon>
        <taxon>Nostocales</taxon>
        <taxon>Nodulariaceae</taxon>
        <taxon>Halotia</taxon>
    </lineage>
</organism>
<dbReference type="InterPro" id="IPR012674">
    <property type="entry name" value="Calycin"/>
</dbReference>
<dbReference type="Proteomes" id="UP001223520">
    <property type="component" value="Chromosome"/>
</dbReference>
<gene>
    <name evidence="3" type="ORF">QI031_26715</name>
</gene>
<protein>
    <submittedName>
        <fullName evidence="3">DUF3598 family protein</fullName>
    </submittedName>
</protein>
<sequence>MNLQLQNWSQFCRYYSQDLYGTWTRYYIKEQFRESLQCIRSFRANDDCSEISHQNHYIYADGTKESKTFGPYLKPITNGLFLDTCFSWGSKRVEPGIPFFFDTCLRDEDRRATAIARYNESGSLQRITVLVENLNSFAESSPVSEMNNSNGNWQGTLIKMTPDWTVYPETTTSWIQLHELSENNLILNLNDGVSVSFPQSVESGRMFFLTMDWLSNDTLLQRAIRHYDPSDFTSLTLEIFTPPQ</sequence>
<dbReference type="InterPro" id="IPR022017">
    <property type="entry name" value="BFA1-like_DUF3598"/>
</dbReference>
<keyword evidence="4" id="KW-1185">Reference proteome</keyword>
<evidence type="ECO:0000313" key="4">
    <source>
        <dbReference type="Proteomes" id="UP001223520"/>
    </source>
</evidence>
<feature type="domain" description="Biogenesis factor required for ATP synthase 1-like C-terminal" evidence="2">
    <location>
        <begin position="174"/>
        <end position="237"/>
    </location>
</feature>
<dbReference type="KEGG" id="hbq:QI031_26715"/>
<name>A0AAJ6NRR1_9CYAN</name>
<dbReference type="Gene3D" id="2.40.128.20">
    <property type="match status" value="2"/>
</dbReference>
<evidence type="ECO:0000259" key="1">
    <source>
        <dbReference type="Pfam" id="PF12204"/>
    </source>
</evidence>
<proteinExistence type="predicted"/>